<proteinExistence type="inferred from homology"/>
<evidence type="ECO:0000256" key="4">
    <source>
        <dbReference type="ARBA" id="ARBA00022989"/>
    </source>
</evidence>
<keyword evidence="5 7" id="KW-0472">Membrane</keyword>
<dbReference type="Proteomes" id="UP000424673">
    <property type="component" value="Chromosome"/>
</dbReference>
<keyword evidence="3 6" id="KW-0812">Transmembrane</keyword>
<dbReference type="PANTHER" id="PTHR11403:SF10">
    <property type="entry name" value="CYTOCHROME C OXIDASE"/>
    <property type="match status" value="1"/>
</dbReference>
<dbReference type="Gene3D" id="1.20.120.80">
    <property type="entry name" value="Cytochrome c oxidase, subunit III, four-helix bundle"/>
    <property type="match status" value="1"/>
</dbReference>
<protein>
    <submittedName>
        <fullName evidence="9">Cytochrome c oxidase subunit III</fullName>
    </submittedName>
</protein>
<sequence length="237" mass="25812">MSVMGLFFVFIATVAVMWLVRQGVLESPWLEEGEVAHYRRAGAAAEPPTAGRVGLAVFLAVAGCLFSLLAAAFFMRGDAPDWQMPPIPGVLWVNTFLLAASSAALQVAVVAARRANAERVKTALLVGAVTAALFLIGQIWAWRELLELRFFASSNAANAFFYLLTGVHALHLIGGLVALARTTDKVRGAERVTKALTTRVELCAIYWHFLLFVWLLMFAMLIGWADGFGAICRRLLS</sequence>
<evidence type="ECO:0000256" key="1">
    <source>
        <dbReference type="ARBA" id="ARBA00004141"/>
    </source>
</evidence>
<gene>
    <name evidence="9" type="ORF">F7D13_10340</name>
</gene>
<evidence type="ECO:0000259" key="8">
    <source>
        <dbReference type="PROSITE" id="PS50253"/>
    </source>
</evidence>
<dbReference type="SUPFAM" id="SSF81452">
    <property type="entry name" value="Cytochrome c oxidase subunit III-like"/>
    <property type="match status" value="1"/>
</dbReference>
<comment type="subcellular location">
    <subcellularLocation>
        <location evidence="6">Cell membrane</location>
        <topology evidence="6">Multi-pass membrane protein</topology>
    </subcellularLocation>
    <subcellularLocation>
        <location evidence="1">Membrane</location>
        <topology evidence="1">Multi-pass membrane protein</topology>
    </subcellularLocation>
</comment>
<feature type="transmembrane region" description="Helical" evidence="7">
    <location>
        <begin position="53"/>
        <end position="75"/>
    </location>
</feature>
<accession>A0ABX6EI88</accession>
<evidence type="ECO:0000313" key="9">
    <source>
        <dbReference type="EMBL" id="QGM94394.1"/>
    </source>
</evidence>
<reference evidence="10" key="1">
    <citation type="submission" date="2019-09" db="EMBL/GenBank/DDBJ databases">
        <title>Isolation and complete genome sequencing of Methylocystis species.</title>
        <authorList>
            <person name="Rumah B.L."/>
            <person name="Stead C.E."/>
            <person name="Stevens B.C."/>
            <person name="Minton N.P."/>
            <person name="Grosse-Honebrink A."/>
            <person name="Zhang Y."/>
        </authorList>
    </citation>
    <scope>NUCLEOTIDE SEQUENCE [LARGE SCALE GENOMIC DNA]</scope>
    <source>
        <strain evidence="10">BRCS1</strain>
    </source>
</reference>
<evidence type="ECO:0000256" key="2">
    <source>
        <dbReference type="ARBA" id="ARBA00010581"/>
    </source>
</evidence>
<feature type="transmembrane region" description="Helical" evidence="7">
    <location>
        <begin position="6"/>
        <end position="24"/>
    </location>
</feature>
<dbReference type="PROSITE" id="PS50253">
    <property type="entry name" value="COX3"/>
    <property type="match status" value="1"/>
</dbReference>
<evidence type="ECO:0000256" key="5">
    <source>
        <dbReference type="ARBA" id="ARBA00023136"/>
    </source>
</evidence>
<organism evidence="9 10">
    <name type="scientific">Methylocystis rosea</name>
    <dbReference type="NCBI Taxonomy" id="173366"/>
    <lineage>
        <taxon>Bacteria</taxon>
        <taxon>Pseudomonadati</taxon>
        <taxon>Pseudomonadota</taxon>
        <taxon>Alphaproteobacteria</taxon>
        <taxon>Hyphomicrobiales</taxon>
        <taxon>Methylocystaceae</taxon>
        <taxon>Methylocystis</taxon>
    </lineage>
</organism>
<evidence type="ECO:0000256" key="3">
    <source>
        <dbReference type="ARBA" id="ARBA00022692"/>
    </source>
</evidence>
<evidence type="ECO:0000256" key="7">
    <source>
        <dbReference type="SAM" id="Phobius"/>
    </source>
</evidence>
<evidence type="ECO:0000256" key="6">
    <source>
        <dbReference type="RuleBase" id="RU003376"/>
    </source>
</evidence>
<dbReference type="InterPro" id="IPR024791">
    <property type="entry name" value="Cyt_c/ubiquinol_Oxase_su3"/>
</dbReference>
<dbReference type="PANTHER" id="PTHR11403">
    <property type="entry name" value="CYTOCHROME C OXIDASE SUBUNIT III"/>
    <property type="match status" value="1"/>
</dbReference>
<feature type="transmembrane region" description="Helical" evidence="7">
    <location>
        <begin position="87"/>
        <end position="111"/>
    </location>
</feature>
<keyword evidence="4 7" id="KW-1133">Transmembrane helix</keyword>
<dbReference type="RefSeq" id="WP_154452438.1">
    <property type="nucleotide sequence ID" value="NZ_CP044328.1"/>
</dbReference>
<keyword evidence="10" id="KW-1185">Reference proteome</keyword>
<dbReference type="EMBL" id="CP044328">
    <property type="protein sequence ID" value="QGM94394.1"/>
    <property type="molecule type" value="Genomic_DNA"/>
</dbReference>
<feature type="domain" description="Heme-copper oxidase subunit III family profile" evidence="8">
    <location>
        <begin position="1"/>
        <end position="226"/>
    </location>
</feature>
<dbReference type="Pfam" id="PF00510">
    <property type="entry name" value="COX3"/>
    <property type="match status" value="1"/>
</dbReference>
<evidence type="ECO:0000313" key="10">
    <source>
        <dbReference type="Proteomes" id="UP000424673"/>
    </source>
</evidence>
<comment type="similarity">
    <text evidence="2 6">Belongs to the cytochrome c oxidase subunit 3 family.</text>
</comment>
<name>A0ABX6EI88_9HYPH</name>
<reference evidence="9 10" key="2">
    <citation type="journal article" date="2021" name="AMB Express">
        <title>Isolation and characterisation of Methylocystis spp. for poly-3-hydroxybutyrate production using waste methane feedstocks.</title>
        <authorList>
            <person name="Rumah B.L."/>
            <person name="Stead C.E."/>
            <person name="Claxton Stevens B.H."/>
            <person name="Minton N.P."/>
            <person name="Grosse-Honebrink A."/>
            <person name="Zhang Y."/>
        </authorList>
    </citation>
    <scope>NUCLEOTIDE SEQUENCE [LARGE SCALE GENOMIC DNA]</scope>
    <source>
        <strain evidence="9 10">BRCS1</strain>
    </source>
</reference>
<dbReference type="InterPro" id="IPR035973">
    <property type="entry name" value="Cyt_c_oxidase_su3-like_sf"/>
</dbReference>
<feature type="transmembrane region" description="Helical" evidence="7">
    <location>
        <begin position="123"/>
        <end position="141"/>
    </location>
</feature>
<dbReference type="InterPro" id="IPR000298">
    <property type="entry name" value="Cyt_c_oxidase-like_su3"/>
</dbReference>
<dbReference type="InterPro" id="IPR013833">
    <property type="entry name" value="Cyt_c_oxidase_su3_a-hlx"/>
</dbReference>
<feature type="transmembrane region" description="Helical" evidence="7">
    <location>
        <begin position="161"/>
        <end position="181"/>
    </location>
</feature>
<feature type="transmembrane region" description="Helical" evidence="7">
    <location>
        <begin position="202"/>
        <end position="225"/>
    </location>
</feature>